<dbReference type="InterPro" id="IPR016157">
    <property type="entry name" value="Cullin_CS"/>
</dbReference>
<dbReference type="InterPro" id="IPR045093">
    <property type="entry name" value="Cullin"/>
</dbReference>
<dbReference type="InterPro" id="IPR016159">
    <property type="entry name" value="Cullin_repeat-like_dom_sf"/>
</dbReference>
<evidence type="ECO:0000313" key="8">
    <source>
        <dbReference type="EMBL" id="WMV10148.1"/>
    </source>
</evidence>
<dbReference type="Gene3D" id="1.20.1310.10">
    <property type="entry name" value="Cullin Repeats"/>
    <property type="match status" value="4"/>
</dbReference>
<dbReference type="FunFam" id="1.20.1310.10:FF:000025">
    <property type="entry name" value="Cullin-1, putative"/>
    <property type="match status" value="1"/>
</dbReference>
<dbReference type="Pfam" id="PF00888">
    <property type="entry name" value="Cullin"/>
    <property type="match status" value="2"/>
</dbReference>
<dbReference type="SMART" id="SM00884">
    <property type="entry name" value="Cullin_Nedd8"/>
    <property type="match status" value="1"/>
</dbReference>
<dbReference type="InterPro" id="IPR036390">
    <property type="entry name" value="WH_DNA-bd_sf"/>
</dbReference>
<feature type="domain" description="Cullin family profile" evidence="7">
    <location>
        <begin position="632"/>
        <end position="872"/>
    </location>
</feature>
<dbReference type="FunFam" id="1.20.1310.10:FF:000013">
    <property type="entry name" value="Cullin-1 like"/>
    <property type="match status" value="1"/>
</dbReference>
<keyword evidence="3" id="KW-0832">Ubl conjugation</keyword>
<keyword evidence="2" id="KW-1017">Isopeptide bond</keyword>
<dbReference type="Pfam" id="PF26557">
    <property type="entry name" value="Cullin_AB"/>
    <property type="match status" value="1"/>
</dbReference>
<dbReference type="SUPFAM" id="SSF46785">
    <property type="entry name" value="Winged helix' DNA-binding domain"/>
    <property type="match status" value="1"/>
</dbReference>
<evidence type="ECO:0000256" key="5">
    <source>
        <dbReference type="PROSITE-ProRule" id="PRU00330"/>
    </source>
</evidence>
<dbReference type="FunFam" id="1.10.10.10:FF:000503">
    <property type="entry name" value="Cullin-1"/>
    <property type="match status" value="1"/>
</dbReference>
<accession>A0AAF0TAG6</accession>
<dbReference type="InterPro" id="IPR036317">
    <property type="entry name" value="Cullin_homology_sf"/>
</dbReference>
<dbReference type="PANTHER" id="PTHR11932">
    <property type="entry name" value="CULLIN"/>
    <property type="match status" value="1"/>
</dbReference>
<keyword evidence="9" id="KW-1185">Reference proteome</keyword>
<dbReference type="GO" id="GO:0006511">
    <property type="term" value="P:ubiquitin-dependent protein catabolic process"/>
    <property type="evidence" value="ECO:0007669"/>
    <property type="project" value="InterPro"/>
</dbReference>
<dbReference type="SMART" id="SM00182">
    <property type="entry name" value="CULLIN"/>
    <property type="match status" value="1"/>
</dbReference>
<dbReference type="GO" id="GO:0031625">
    <property type="term" value="F:ubiquitin protein ligase binding"/>
    <property type="evidence" value="ECO:0007669"/>
    <property type="project" value="InterPro"/>
</dbReference>
<comment type="similarity">
    <text evidence="1 5 6">Belongs to the cullin family.</text>
</comment>
<dbReference type="FunFam" id="3.30.230.130:FF:000005">
    <property type="entry name" value="Cullin-1 like"/>
    <property type="match status" value="1"/>
</dbReference>
<dbReference type="EMBL" id="CP133612">
    <property type="protein sequence ID" value="WMV10148.1"/>
    <property type="molecule type" value="Genomic_DNA"/>
</dbReference>
<dbReference type="InterPro" id="IPR059120">
    <property type="entry name" value="Cullin-like_AB"/>
</dbReference>
<protein>
    <recommendedName>
        <fullName evidence="4">Cullin-1</fullName>
    </recommendedName>
</protein>
<dbReference type="Gene3D" id="3.30.230.130">
    <property type="entry name" value="Cullin, Chain C, Domain 2"/>
    <property type="match status" value="1"/>
</dbReference>
<dbReference type="SUPFAM" id="SSF74788">
    <property type="entry name" value="Cullin repeat-like"/>
    <property type="match status" value="3"/>
</dbReference>
<dbReference type="InterPro" id="IPR019559">
    <property type="entry name" value="Cullin_neddylation_domain"/>
</dbReference>
<gene>
    <name evidence="8" type="ORF">MTR67_003533</name>
</gene>
<dbReference type="InterPro" id="IPR036388">
    <property type="entry name" value="WH-like_DNA-bd_sf"/>
</dbReference>
<dbReference type="GO" id="GO:0031461">
    <property type="term" value="C:cullin-RING ubiquitin ligase complex"/>
    <property type="evidence" value="ECO:0007669"/>
    <property type="project" value="InterPro"/>
</dbReference>
<dbReference type="Pfam" id="PF10557">
    <property type="entry name" value="Cullin_Nedd8"/>
    <property type="match status" value="1"/>
</dbReference>
<evidence type="ECO:0000256" key="4">
    <source>
        <dbReference type="ARBA" id="ARBA00069612"/>
    </source>
</evidence>
<dbReference type="Gene3D" id="1.10.10.10">
    <property type="entry name" value="Winged helix-like DNA-binding domain superfamily/Winged helix DNA-binding domain"/>
    <property type="match status" value="1"/>
</dbReference>
<evidence type="ECO:0000256" key="1">
    <source>
        <dbReference type="ARBA" id="ARBA00006019"/>
    </source>
</evidence>
<sequence>MAQGTCAIFGPQVFGIFVGTIYNMCSHNPLHDYSQLLYDKYREAFEEYIITMVRRSLPGLNEVGLTCFRDQSSPGKGLFFKKNEQRSVEAYTDADWVGSSIDRRSTSGYCTFVWGNLVTWRSKKQNVLARSSVEAEYRSMAHGICEILWLKRFLEELRRPVSFPMKLYSDNKAAISIAHNPVQHDRTKHVEVDRYFIKEKIEDGSVCIPFVPTTEQVADIFTKGLSRTTSESFVYQELNGKVRDAVISLIDQEREGEQIDRALLKNVLDIYVEIGMRLMDYYENGFEAAMLKDTMAYYSCKASNWILEDSCPNYMLKAEECLKREKDRVSHYLHSSSETKLLEKVQHELLSVYATQLLEKEHSGCHALLRDDKVEDLSRMYRLFSKIPRGLDHVANTFKQHVTAEGTALVKQAEDAASNKKKSSFFQQPLSSRFCSDVLLLHFTIPVAHLTYKRSIPVVFFFLVFKNHQAVSSSIDHYWLIMSFAEYSGDYGGEWEETSKCWKWNPLSKVTVSVVLRRNSTYDDMVEGIKLQAGLCLFDFVPDGPRLVFWVKVVERHEEEEGSTPLGWGVLKQAHKRDVVGLQEQVFVRKVIELHDKYLAYVNSCFQNHILFHKALKEAFELFCNKGVAGSSSTEILATFCDNILKRGGSEKLRDEAIEETLEKEKADNRFHLQVVKLLAYISDKDLFAEFYRKKLARRLLFNKSANVEHERSIITKLKQQCGGQFTLKMEGMVTDLTLVRDNQARFEEYVSNNPIANPGIDLTVTVLNTGFWPSYKSFDLNLPTEMIRCVEVFKEFYQTETKHRKLTWIYSLGTCIIYGKFEPKSIELVVTTYQASALLLFNASDRLSYQEIMTQLNLSDDDVVRLLHSLSCAKYKILNKEPSTKTISPTDVFEFNSKFTDIMRRMKLPLAPVDEKKKVIENVDKDRRYAIDASIVRIMKSRKVLGYQQLVIECVKQLGRMFKPDVKAIKKRIEDLITRDYLERDKDKPNLFKYLA</sequence>
<evidence type="ECO:0000256" key="6">
    <source>
        <dbReference type="RuleBase" id="RU003829"/>
    </source>
</evidence>
<dbReference type="InterPro" id="IPR001373">
    <property type="entry name" value="Cullin_N"/>
</dbReference>
<organism evidence="8 9">
    <name type="scientific">Solanum verrucosum</name>
    <dbReference type="NCBI Taxonomy" id="315347"/>
    <lineage>
        <taxon>Eukaryota</taxon>
        <taxon>Viridiplantae</taxon>
        <taxon>Streptophyta</taxon>
        <taxon>Embryophyta</taxon>
        <taxon>Tracheophyta</taxon>
        <taxon>Spermatophyta</taxon>
        <taxon>Magnoliopsida</taxon>
        <taxon>eudicotyledons</taxon>
        <taxon>Gunneridae</taxon>
        <taxon>Pentapetalae</taxon>
        <taxon>asterids</taxon>
        <taxon>lamiids</taxon>
        <taxon>Solanales</taxon>
        <taxon>Solanaceae</taxon>
        <taxon>Solanoideae</taxon>
        <taxon>Solaneae</taxon>
        <taxon>Solanum</taxon>
    </lineage>
</organism>
<dbReference type="PROSITE" id="PS01256">
    <property type="entry name" value="CULLIN_1"/>
    <property type="match status" value="1"/>
</dbReference>
<dbReference type="InterPro" id="IPR016158">
    <property type="entry name" value="Cullin_homology"/>
</dbReference>
<dbReference type="PROSITE" id="PS50069">
    <property type="entry name" value="CULLIN_2"/>
    <property type="match status" value="1"/>
</dbReference>
<evidence type="ECO:0000313" key="9">
    <source>
        <dbReference type="Proteomes" id="UP001234989"/>
    </source>
</evidence>
<dbReference type="Proteomes" id="UP001234989">
    <property type="component" value="Chromosome 1"/>
</dbReference>
<evidence type="ECO:0000259" key="7">
    <source>
        <dbReference type="PROSITE" id="PS50069"/>
    </source>
</evidence>
<dbReference type="SUPFAM" id="SSF75632">
    <property type="entry name" value="Cullin homology domain"/>
    <property type="match status" value="1"/>
</dbReference>
<reference evidence="8" key="1">
    <citation type="submission" date="2023-08" db="EMBL/GenBank/DDBJ databases">
        <title>A de novo genome assembly of Solanum verrucosum Schlechtendal, a Mexican diploid species geographically isolated from the other diploid A-genome species in potato relatives.</title>
        <authorList>
            <person name="Hosaka K."/>
        </authorList>
    </citation>
    <scope>NUCLEOTIDE SEQUENCE</scope>
    <source>
        <tissue evidence="8">Young leaves</tissue>
    </source>
</reference>
<evidence type="ECO:0000256" key="2">
    <source>
        <dbReference type="ARBA" id="ARBA00022499"/>
    </source>
</evidence>
<dbReference type="CDD" id="cd09272">
    <property type="entry name" value="RNase_HI_RT_Ty1"/>
    <property type="match status" value="1"/>
</dbReference>
<evidence type="ECO:0000256" key="3">
    <source>
        <dbReference type="ARBA" id="ARBA00022843"/>
    </source>
</evidence>
<dbReference type="AlphaFoldDB" id="A0AAF0TAG6"/>
<proteinExistence type="inferred from homology"/>
<name>A0AAF0TAG6_SOLVR</name>